<evidence type="ECO:0000259" key="3">
    <source>
        <dbReference type="Pfam" id="PF23566"/>
    </source>
</evidence>
<dbReference type="InterPro" id="IPR043129">
    <property type="entry name" value="ATPase_NBD"/>
</dbReference>
<feature type="region of interest" description="Disordered" evidence="1">
    <location>
        <begin position="55"/>
        <end position="75"/>
    </location>
</feature>
<name>A0AAV5QYN5_PICKL</name>
<evidence type="ECO:0000256" key="1">
    <source>
        <dbReference type="SAM" id="MobiDB-lite"/>
    </source>
</evidence>
<dbReference type="PANTHER" id="PTHR30005">
    <property type="entry name" value="EXOPOLYPHOSPHATASE"/>
    <property type="match status" value="1"/>
</dbReference>
<dbReference type="InterPro" id="IPR050273">
    <property type="entry name" value="GppA/Ppx_hydrolase"/>
</dbReference>
<gene>
    <name evidence="4" type="ORF">DAPK24_008690</name>
</gene>
<dbReference type="SUPFAM" id="SSF53067">
    <property type="entry name" value="Actin-like ATPase domain"/>
    <property type="match status" value="2"/>
</dbReference>
<dbReference type="InterPro" id="IPR057512">
    <property type="entry name" value="RTG2_C"/>
</dbReference>
<dbReference type="AlphaFoldDB" id="A0AAV5QYN5"/>
<dbReference type="Gene3D" id="3.30.420.40">
    <property type="match status" value="1"/>
</dbReference>
<dbReference type="EMBL" id="BTGB01000001">
    <property type="protein sequence ID" value="GMM44294.1"/>
    <property type="molecule type" value="Genomic_DNA"/>
</dbReference>
<dbReference type="Pfam" id="PF02541">
    <property type="entry name" value="Ppx-GppA"/>
    <property type="match status" value="1"/>
</dbReference>
<dbReference type="Gene3D" id="3.30.420.150">
    <property type="entry name" value="Exopolyphosphatase. Domain 2"/>
    <property type="match status" value="1"/>
</dbReference>
<dbReference type="Pfam" id="PF23566">
    <property type="entry name" value="RTG2_C"/>
    <property type="match status" value="1"/>
</dbReference>
<keyword evidence="5" id="KW-1185">Reference proteome</keyword>
<dbReference type="GO" id="GO:0006357">
    <property type="term" value="P:regulation of transcription by RNA polymerase II"/>
    <property type="evidence" value="ECO:0007669"/>
    <property type="project" value="TreeGrafter"/>
</dbReference>
<protein>
    <submittedName>
        <fullName evidence="4">Rtg2 protein</fullName>
    </submittedName>
</protein>
<dbReference type="FunFam" id="3.30.420.40:FF:000191">
    <property type="entry name" value="Retrograde regulation protein 2"/>
    <property type="match status" value="1"/>
</dbReference>
<comment type="caution">
    <text evidence="4">The sequence shown here is derived from an EMBL/GenBank/DDBJ whole genome shotgun (WGS) entry which is preliminary data.</text>
</comment>
<feature type="domain" description="RTG2 C-terminal" evidence="3">
    <location>
        <begin position="419"/>
        <end position="642"/>
    </location>
</feature>
<dbReference type="Proteomes" id="UP001378960">
    <property type="component" value="Unassembled WGS sequence"/>
</dbReference>
<reference evidence="4 5" key="1">
    <citation type="journal article" date="2023" name="Elife">
        <title>Identification of key yeast species and microbe-microbe interactions impacting larval growth of Drosophila in the wild.</title>
        <authorList>
            <person name="Mure A."/>
            <person name="Sugiura Y."/>
            <person name="Maeda R."/>
            <person name="Honda K."/>
            <person name="Sakurai N."/>
            <person name="Takahashi Y."/>
            <person name="Watada M."/>
            <person name="Katoh T."/>
            <person name="Gotoh A."/>
            <person name="Gotoh Y."/>
            <person name="Taniguchi I."/>
            <person name="Nakamura K."/>
            <person name="Hayashi T."/>
            <person name="Katayama T."/>
            <person name="Uemura T."/>
            <person name="Hattori Y."/>
        </authorList>
    </citation>
    <scope>NUCLEOTIDE SEQUENCE [LARGE SCALE GENOMIC DNA]</scope>
    <source>
        <strain evidence="4 5">PK-24</strain>
    </source>
</reference>
<dbReference type="PANTHER" id="PTHR30005:SF0">
    <property type="entry name" value="RETROGRADE REGULATION PROTEIN 2"/>
    <property type="match status" value="1"/>
</dbReference>
<dbReference type="InterPro" id="IPR003695">
    <property type="entry name" value="Ppx_GppA_N"/>
</dbReference>
<feature type="domain" description="Ppx/GppA phosphatase N-terminal" evidence="2">
    <location>
        <begin position="101"/>
        <end position="413"/>
    </location>
</feature>
<sequence length="646" mass="72500">MFDLNPQEMSFDSTRLVNTPDSHILDDFDNRSHLNLNLNHDIDINDDIIHNDNDNDNDNDNINDNTNHNHNHNDNENEASIVARALTAIVDIGSNGIRFSISSKAPHHARIMPCVFKDRLGISLFDAQINNENNHLKNPIPEDAINEIIRSMRRFKWICEDFGVPSNGVKVVATEATREASNSIEFMNKIFNATGWKVQLLSKEEEGIVGSYGVASSFQEVSGLFMDLGGGSTQLSWIISKNGEVKISETPVSLPYGAAALTNRIKNEDINDLFLEIKNNYKMAIEKIQLPKELLIDLENNNGLKLFCCGGGLRGLGHLLIANEIDYPIQTIINGYSTTFNKVENMSNYLLLKKSIPKLESNKIFCVSNRREQQLPSVGLLLSAAFESLPKIRTVHFSEGGVREGVLYQMFDKSIKSEDPIITATRPYSPLLAHNYMELLKTGLPKTNYDLVPEEIENRILPALCNIAFVHCSYPKELQPTAALHVATSGIISGSHGLSHRTRALIGIALCERWGAELPSSEIKYYSNLEKLVIESAPRRGERMIYWTKLIGKMMHVICGIHPGGNIRPGSLLFEFINDKEIIDEKEKDTRNKTKHSLIITLPNDGIKYSYSIKSRALGFQKKIKKLNKMYSCADKVKVVVKHSNI</sequence>
<evidence type="ECO:0000313" key="4">
    <source>
        <dbReference type="EMBL" id="GMM44294.1"/>
    </source>
</evidence>
<proteinExistence type="predicted"/>
<accession>A0AAV5QYN5</accession>
<organism evidence="4 5">
    <name type="scientific">Pichia kluyveri</name>
    <name type="common">Yeast</name>
    <dbReference type="NCBI Taxonomy" id="36015"/>
    <lineage>
        <taxon>Eukaryota</taxon>
        <taxon>Fungi</taxon>
        <taxon>Dikarya</taxon>
        <taxon>Ascomycota</taxon>
        <taxon>Saccharomycotina</taxon>
        <taxon>Pichiomycetes</taxon>
        <taxon>Pichiales</taxon>
        <taxon>Pichiaceae</taxon>
        <taxon>Pichia</taxon>
    </lineage>
</organism>
<evidence type="ECO:0000313" key="5">
    <source>
        <dbReference type="Proteomes" id="UP001378960"/>
    </source>
</evidence>
<evidence type="ECO:0000259" key="2">
    <source>
        <dbReference type="Pfam" id="PF02541"/>
    </source>
</evidence>